<gene>
    <name evidence="1" type="ORF">DK419_27205</name>
</gene>
<dbReference type="EMBL" id="CP029553">
    <property type="protein sequence ID" value="AWN49570.1"/>
    <property type="molecule type" value="Genomic_DNA"/>
</dbReference>
<organism evidence="1 2">
    <name type="scientific">Methylobacterium terrae</name>
    <dbReference type="NCBI Taxonomy" id="2202827"/>
    <lineage>
        <taxon>Bacteria</taxon>
        <taxon>Pseudomonadati</taxon>
        <taxon>Pseudomonadota</taxon>
        <taxon>Alphaproteobacteria</taxon>
        <taxon>Hyphomicrobiales</taxon>
        <taxon>Methylobacteriaceae</taxon>
        <taxon>Methylobacterium</taxon>
    </lineage>
</organism>
<sequence>MATDAAVHAGASRAAFRVARVRALLDGTPVLQARRLGRARLAANVVDLDCLQRIGPEGRVLFYEAA</sequence>
<dbReference type="Proteomes" id="UP000245444">
    <property type="component" value="Chromosome"/>
</dbReference>
<dbReference type="AlphaFoldDB" id="A0A2U8WVU7"/>
<dbReference type="KEGG" id="mtea:DK419_27205"/>
<evidence type="ECO:0000313" key="2">
    <source>
        <dbReference type="Proteomes" id="UP000245444"/>
    </source>
</evidence>
<evidence type="ECO:0000313" key="1">
    <source>
        <dbReference type="EMBL" id="AWN49570.1"/>
    </source>
</evidence>
<dbReference type="RefSeq" id="WP_109961837.1">
    <property type="nucleotide sequence ID" value="NZ_CP029553.1"/>
</dbReference>
<proteinExistence type="predicted"/>
<accession>A0A2U8WVU7</accession>
<name>A0A2U8WVU7_9HYPH</name>
<reference evidence="1 2" key="1">
    <citation type="submission" date="2018-05" db="EMBL/GenBank/DDBJ databases">
        <title>Complete Genome Sequence of Methylobacterium sp. 17Sr1-28.</title>
        <authorList>
            <person name="Srinivasan S."/>
        </authorList>
    </citation>
    <scope>NUCLEOTIDE SEQUENCE [LARGE SCALE GENOMIC DNA]</scope>
    <source>
        <strain evidence="1 2">17Sr1-28</strain>
    </source>
</reference>
<protein>
    <submittedName>
        <fullName evidence="1">Uncharacterized protein</fullName>
    </submittedName>
</protein>
<keyword evidence="2" id="KW-1185">Reference proteome</keyword>